<keyword evidence="2" id="KW-1185">Reference proteome</keyword>
<name>D1P4Q6_9GAMM</name>
<proteinExistence type="predicted"/>
<comment type="caution">
    <text evidence="1">The sequence shown here is derived from an EMBL/GenBank/DDBJ whole genome shotgun (WGS) entry which is preliminary data.</text>
</comment>
<reference evidence="1" key="1">
    <citation type="submission" date="2009-12" db="EMBL/GenBank/DDBJ databases">
        <authorList>
            <person name="Weinstock G."/>
            <person name="Sodergren E."/>
            <person name="Clifton S."/>
            <person name="Fulton L."/>
            <person name="Fulton B."/>
            <person name="Courtney L."/>
            <person name="Fronick C."/>
            <person name="Harrison M."/>
            <person name="Strong C."/>
            <person name="Farmer C."/>
            <person name="Delahaunty K."/>
            <person name="Markovic C."/>
            <person name="Hall O."/>
            <person name="Minx P."/>
            <person name="Tomlinson C."/>
            <person name="Mitreva M."/>
            <person name="Nelson J."/>
            <person name="Hou S."/>
            <person name="Wollam A."/>
            <person name="Pepin K.H."/>
            <person name="Johnson M."/>
            <person name="Bhonagiri V."/>
            <person name="Nash W.E."/>
            <person name="Warren W."/>
            <person name="Chinwalla A."/>
            <person name="Mardis E.R."/>
            <person name="Wilson R.K."/>
        </authorList>
    </citation>
    <scope>NUCLEOTIDE SEQUENCE [LARGE SCALE GENOMIC DNA]</scope>
    <source>
        <strain evidence="1">DSM 4541</strain>
    </source>
</reference>
<protein>
    <submittedName>
        <fullName evidence="1">Uncharacterized protein</fullName>
    </submittedName>
</protein>
<dbReference type="STRING" id="500637.PROVRUST_07208"/>
<evidence type="ECO:0000313" key="2">
    <source>
        <dbReference type="Proteomes" id="UP000005512"/>
    </source>
</evidence>
<evidence type="ECO:0000313" key="1">
    <source>
        <dbReference type="EMBL" id="EFB71882.1"/>
    </source>
</evidence>
<dbReference type="EMBL" id="ABXV02000030">
    <property type="protein sequence ID" value="EFB71882.1"/>
    <property type="molecule type" value="Genomic_DNA"/>
</dbReference>
<dbReference type="HOGENOM" id="CLU_3028822_0_0_6"/>
<organism evidence="1 2">
    <name type="scientific">Providencia rustigianii DSM 4541</name>
    <dbReference type="NCBI Taxonomy" id="500637"/>
    <lineage>
        <taxon>Bacteria</taxon>
        <taxon>Pseudomonadati</taxon>
        <taxon>Pseudomonadota</taxon>
        <taxon>Gammaproteobacteria</taxon>
        <taxon>Enterobacterales</taxon>
        <taxon>Morganellaceae</taxon>
        <taxon>Providencia</taxon>
    </lineage>
</organism>
<dbReference type="AlphaFoldDB" id="D1P4Q6"/>
<sequence>MREAEFPIEPLEDKLGLSEGIAVLIPLLDGELGTVLDADCWLEPPSFTLEIGAAG</sequence>
<accession>D1P4Q6</accession>
<dbReference type="Proteomes" id="UP000005512">
    <property type="component" value="Unassembled WGS sequence"/>
</dbReference>
<gene>
    <name evidence="1" type="ORF">PROVRUST_07208</name>
</gene>